<sequence length="150" mass="17829">MIDYQMVKENNPTNDLMFMIFACSDHESRVKYFNDWLDYYHSELDKRLHDFGLKANFVYPRDQLDADMKRYAKHMLGALVMSATMSAMQPSNAEKIKDSMEEFHKPTNQEEIDAAMNEFFTFDDRYTEIYKKKLEGIIDSFIKFGLLKNM</sequence>
<gene>
    <name evidence="1" type="ORF">O3G_MSEX009919</name>
</gene>
<dbReference type="PANTHER" id="PTHR11012:SF30">
    <property type="entry name" value="PROTEIN KINASE-LIKE DOMAIN-CONTAINING"/>
    <property type="match status" value="1"/>
</dbReference>
<reference evidence="1" key="2">
    <citation type="submission" date="2020-12" db="EMBL/GenBank/DDBJ databases">
        <authorList>
            <person name="Kanost M."/>
        </authorList>
    </citation>
    <scope>NUCLEOTIDE SEQUENCE</scope>
</reference>
<proteinExistence type="predicted"/>
<dbReference type="Pfam" id="PF02958">
    <property type="entry name" value="EcKL"/>
    <property type="match status" value="1"/>
</dbReference>
<organism evidence="1 2">
    <name type="scientific">Manduca sexta</name>
    <name type="common">Tobacco hawkmoth</name>
    <name type="synonym">Tobacco hornworm</name>
    <dbReference type="NCBI Taxonomy" id="7130"/>
    <lineage>
        <taxon>Eukaryota</taxon>
        <taxon>Metazoa</taxon>
        <taxon>Ecdysozoa</taxon>
        <taxon>Arthropoda</taxon>
        <taxon>Hexapoda</taxon>
        <taxon>Insecta</taxon>
        <taxon>Pterygota</taxon>
        <taxon>Neoptera</taxon>
        <taxon>Endopterygota</taxon>
        <taxon>Lepidoptera</taxon>
        <taxon>Glossata</taxon>
        <taxon>Ditrysia</taxon>
        <taxon>Bombycoidea</taxon>
        <taxon>Sphingidae</taxon>
        <taxon>Sphinginae</taxon>
        <taxon>Sphingini</taxon>
        <taxon>Manduca</taxon>
    </lineage>
</organism>
<accession>A0A921ZF13</accession>
<dbReference type="InterPro" id="IPR004119">
    <property type="entry name" value="EcKL"/>
</dbReference>
<evidence type="ECO:0000313" key="1">
    <source>
        <dbReference type="EMBL" id="KAG6456733.1"/>
    </source>
</evidence>
<reference evidence="1" key="1">
    <citation type="journal article" date="2016" name="Insect Biochem. Mol. Biol.">
        <title>Multifaceted biological insights from a draft genome sequence of the tobacco hornworm moth, Manduca sexta.</title>
        <authorList>
            <person name="Kanost M.R."/>
            <person name="Arrese E.L."/>
            <person name="Cao X."/>
            <person name="Chen Y.R."/>
            <person name="Chellapilla S."/>
            <person name="Goldsmith M.R."/>
            <person name="Grosse-Wilde E."/>
            <person name="Heckel D.G."/>
            <person name="Herndon N."/>
            <person name="Jiang H."/>
            <person name="Papanicolaou A."/>
            <person name="Qu J."/>
            <person name="Soulages J.L."/>
            <person name="Vogel H."/>
            <person name="Walters J."/>
            <person name="Waterhouse R.M."/>
            <person name="Ahn S.J."/>
            <person name="Almeida F.C."/>
            <person name="An C."/>
            <person name="Aqrawi P."/>
            <person name="Bretschneider A."/>
            <person name="Bryant W.B."/>
            <person name="Bucks S."/>
            <person name="Chao H."/>
            <person name="Chevignon G."/>
            <person name="Christen J.M."/>
            <person name="Clarke D.F."/>
            <person name="Dittmer N.T."/>
            <person name="Ferguson L.C.F."/>
            <person name="Garavelou S."/>
            <person name="Gordon K.H.J."/>
            <person name="Gunaratna R.T."/>
            <person name="Han Y."/>
            <person name="Hauser F."/>
            <person name="He Y."/>
            <person name="Heidel-Fischer H."/>
            <person name="Hirsh A."/>
            <person name="Hu Y."/>
            <person name="Jiang H."/>
            <person name="Kalra D."/>
            <person name="Klinner C."/>
            <person name="Konig C."/>
            <person name="Kovar C."/>
            <person name="Kroll A.R."/>
            <person name="Kuwar S.S."/>
            <person name="Lee S.L."/>
            <person name="Lehman R."/>
            <person name="Li K."/>
            <person name="Li Z."/>
            <person name="Liang H."/>
            <person name="Lovelace S."/>
            <person name="Lu Z."/>
            <person name="Mansfield J.H."/>
            <person name="McCulloch K.J."/>
            <person name="Mathew T."/>
            <person name="Morton B."/>
            <person name="Muzny D.M."/>
            <person name="Neunemann D."/>
            <person name="Ongeri F."/>
            <person name="Pauchet Y."/>
            <person name="Pu L.L."/>
            <person name="Pyrousis I."/>
            <person name="Rao X.J."/>
            <person name="Redding A."/>
            <person name="Roesel C."/>
            <person name="Sanchez-Gracia A."/>
            <person name="Schaack S."/>
            <person name="Shukla A."/>
            <person name="Tetreau G."/>
            <person name="Wang Y."/>
            <person name="Xiong G.H."/>
            <person name="Traut W."/>
            <person name="Walsh T.K."/>
            <person name="Worley K.C."/>
            <person name="Wu D."/>
            <person name="Wu W."/>
            <person name="Wu Y.Q."/>
            <person name="Zhang X."/>
            <person name="Zou Z."/>
            <person name="Zucker H."/>
            <person name="Briscoe A.D."/>
            <person name="Burmester T."/>
            <person name="Clem R.J."/>
            <person name="Feyereisen R."/>
            <person name="Grimmelikhuijzen C.J.P."/>
            <person name="Hamodrakas S.J."/>
            <person name="Hansson B.S."/>
            <person name="Huguet E."/>
            <person name="Jermiin L.S."/>
            <person name="Lan Q."/>
            <person name="Lehman H.K."/>
            <person name="Lorenzen M."/>
            <person name="Merzendorfer H."/>
            <person name="Michalopoulos I."/>
            <person name="Morton D.B."/>
            <person name="Muthukrishnan S."/>
            <person name="Oakeshott J.G."/>
            <person name="Palmer W."/>
            <person name="Park Y."/>
            <person name="Passarelli A.L."/>
            <person name="Rozas J."/>
            <person name="Schwartz L.M."/>
            <person name="Smith W."/>
            <person name="Southgate A."/>
            <person name="Vilcinskas A."/>
            <person name="Vogt R."/>
            <person name="Wang P."/>
            <person name="Werren J."/>
            <person name="Yu X.Q."/>
            <person name="Zhou J.J."/>
            <person name="Brown S.J."/>
            <person name="Scherer S.E."/>
            <person name="Richards S."/>
            <person name="Blissard G.W."/>
        </authorList>
    </citation>
    <scope>NUCLEOTIDE SEQUENCE</scope>
</reference>
<protein>
    <submittedName>
        <fullName evidence="1">Uncharacterized protein</fullName>
    </submittedName>
</protein>
<name>A0A921ZF13_MANSE</name>
<dbReference type="Proteomes" id="UP000791440">
    <property type="component" value="Unassembled WGS sequence"/>
</dbReference>
<dbReference type="EMBL" id="JH668521">
    <property type="protein sequence ID" value="KAG6456733.1"/>
    <property type="molecule type" value="Genomic_DNA"/>
</dbReference>
<comment type="caution">
    <text evidence="1">The sequence shown here is derived from an EMBL/GenBank/DDBJ whole genome shotgun (WGS) entry which is preliminary data.</text>
</comment>
<keyword evidence="2" id="KW-1185">Reference proteome</keyword>
<dbReference type="PANTHER" id="PTHR11012">
    <property type="entry name" value="PROTEIN KINASE-LIKE DOMAIN-CONTAINING"/>
    <property type="match status" value="1"/>
</dbReference>
<evidence type="ECO:0000313" key="2">
    <source>
        <dbReference type="Proteomes" id="UP000791440"/>
    </source>
</evidence>
<dbReference type="AlphaFoldDB" id="A0A921ZF13"/>